<keyword evidence="4" id="KW-0812">Transmembrane</keyword>
<dbReference type="SMART" id="SM01117">
    <property type="entry name" value="Cyt-b5"/>
    <property type="match status" value="1"/>
</dbReference>
<dbReference type="PIRSF" id="PIRSF015921">
    <property type="entry name" value="FA_sphinglp_des"/>
    <property type="match status" value="1"/>
</dbReference>
<dbReference type="PROSITE" id="PS00191">
    <property type="entry name" value="CYTOCHROME_B5_1"/>
    <property type="match status" value="1"/>
</dbReference>
<evidence type="ECO:0000259" key="5">
    <source>
        <dbReference type="PROSITE" id="PS50255"/>
    </source>
</evidence>
<keyword evidence="4" id="KW-0472">Membrane</keyword>
<dbReference type="GO" id="GO:0046872">
    <property type="term" value="F:metal ion binding"/>
    <property type="evidence" value="ECO:0007669"/>
    <property type="project" value="UniProtKB-KW"/>
</dbReference>
<comment type="caution">
    <text evidence="6">The sequence shown here is derived from an EMBL/GenBank/DDBJ whole genome shotgun (WGS) entry which is preliminary data.</text>
</comment>
<evidence type="ECO:0000256" key="4">
    <source>
        <dbReference type="SAM" id="Phobius"/>
    </source>
</evidence>
<dbReference type="Gene3D" id="3.10.120.10">
    <property type="entry name" value="Cytochrome b5-like heme/steroid binding domain"/>
    <property type="match status" value="1"/>
</dbReference>
<dbReference type="PANTHER" id="PTHR19353:SF19">
    <property type="entry name" value="DELTA(5) FATTY ACID DESATURASE C-RELATED"/>
    <property type="match status" value="1"/>
</dbReference>
<keyword evidence="3" id="KW-0408">Iron</keyword>
<dbReference type="EMBL" id="CAJVPL010000226">
    <property type="protein sequence ID" value="CAG8468891.1"/>
    <property type="molecule type" value="Genomic_DNA"/>
</dbReference>
<dbReference type="Proteomes" id="UP000789831">
    <property type="component" value="Unassembled WGS sequence"/>
</dbReference>
<feature type="transmembrane region" description="Helical" evidence="4">
    <location>
        <begin position="159"/>
        <end position="177"/>
    </location>
</feature>
<evidence type="ECO:0000256" key="3">
    <source>
        <dbReference type="ARBA" id="ARBA00023004"/>
    </source>
</evidence>
<dbReference type="GO" id="GO:0020037">
    <property type="term" value="F:heme binding"/>
    <property type="evidence" value="ECO:0007669"/>
    <property type="project" value="InterPro"/>
</dbReference>
<dbReference type="InterPro" id="IPR005804">
    <property type="entry name" value="FA_desaturase_dom"/>
</dbReference>
<organism evidence="6 7">
    <name type="scientific">Ambispora gerdemannii</name>
    <dbReference type="NCBI Taxonomy" id="144530"/>
    <lineage>
        <taxon>Eukaryota</taxon>
        <taxon>Fungi</taxon>
        <taxon>Fungi incertae sedis</taxon>
        <taxon>Mucoromycota</taxon>
        <taxon>Glomeromycotina</taxon>
        <taxon>Glomeromycetes</taxon>
        <taxon>Archaeosporales</taxon>
        <taxon>Ambisporaceae</taxon>
        <taxon>Ambispora</taxon>
    </lineage>
</organism>
<evidence type="ECO:0000313" key="7">
    <source>
        <dbReference type="Proteomes" id="UP000789831"/>
    </source>
</evidence>
<accession>A0A9N8Z367</accession>
<dbReference type="InterPro" id="IPR018506">
    <property type="entry name" value="Cyt_B5_heme-BS"/>
</dbReference>
<dbReference type="GO" id="GO:0016717">
    <property type="term" value="F:oxidoreductase activity, acting on paired donors, with oxidation of a pair of donors resulting in the reduction of molecular oxygen to two molecules of water"/>
    <property type="evidence" value="ECO:0007669"/>
    <property type="project" value="TreeGrafter"/>
</dbReference>
<dbReference type="GO" id="GO:0006636">
    <property type="term" value="P:unsaturated fatty acid biosynthetic process"/>
    <property type="evidence" value="ECO:0007669"/>
    <property type="project" value="UniProtKB-ARBA"/>
</dbReference>
<dbReference type="PANTHER" id="PTHR19353">
    <property type="entry name" value="FATTY ACID DESATURASE 2"/>
    <property type="match status" value="1"/>
</dbReference>
<feature type="transmembrane region" description="Helical" evidence="4">
    <location>
        <begin position="130"/>
        <end position="147"/>
    </location>
</feature>
<name>A0A9N8Z367_9GLOM</name>
<dbReference type="FunFam" id="3.10.120.10:FF:000007">
    <property type="entry name" value="Sulfite oxidase, mitochondrial"/>
    <property type="match status" value="1"/>
</dbReference>
<dbReference type="AlphaFoldDB" id="A0A9N8Z367"/>
<keyword evidence="1" id="KW-0349">Heme</keyword>
<dbReference type="SUPFAM" id="SSF55856">
    <property type="entry name" value="Cytochrome b5-like heme/steroid binding domain"/>
    <property type="match status" value="1"/>
</dbReference>
<dbReference type="InterPro" id="IPR001199">
    <property type="entry name" value="Cyt_B5-like_heme/steroid-bd"/>
</dbReference>
<dbReference type="GO" id="GO:0042759">
    <property type="term" value="P:long-chain fatty acid biosynthetic process"/>
    <property type="evidence" value="ECO:0007669"/>
    <property type="project" value="UniProtKB-ARBA"/>
</dbReference>
<keyword evidence="4" id="KW-1133">Transmembrane helix</keyword>
<dbReference type="InterPro" id="IPR012171">
    <property type="entry name" value="Fatty_acid_desaturase"/>
</dbReference>
<feature type="domain" description="Cytochrome b5 heme-binding" evidence="5">
    <location>
        <begin position="16"/>
        <end position="92"/>
    </location>
</feature>
<dbReference type="CDD" id="cd03506">
    <property type="entry name" value="Delta6-FADS-like"/>
    <property type="match status" value="1"/>
</dbReference>
<dbReference type="GO" id="GO:0016020">
    <property type="term" value="C:membrane"/>
    <property type="evidence" value="ECO:0007669"/>
    <property type="project" value="TreeGrafter"/>
</dbReference>
<gene>
    <name evidence="6" type="ORF">AGERDE_LOCUS2636</name>
</gene>
<dbReference type="InterPro" id="IPR036400">
    <property type="entry name" value="Cyt_B5-like_heme/steroid_sf"/>
</dbReference>
<keyword evidence="7" id="KW-1185">Reference proteome</keyword>
<proteinExistence type="predicted"/>
<dbReference type="PROSITE" id="PS50255">
    <property type="entry name" value="CYTOCHROME_B5_2"/>
    <property type="match status" value="1"/>
</dbReference>
<keyword evidence="2" id="KW-0479">Metal-binding</keyword>
<dbReference type="OrthoDB" id="260519at2759"/>
<protein>
    <submittedName>
        <fullName evidence="6">11658_t:CDS:1</fullName>
    </submittedName>
</protein>
<evidence type="ECO:0000313" key="6">
    <source>
        <dbReference type="EMBL" id="CAG8468891.1"/>
    </source>
</evidence>
<dbReference type="Pfam" id="PF00487">
    <property type="entry name" value="FA_desaturase"/>
    <property type="match status" value="1"/>
</dbReference>
<sequence>MIFNTPLNDNAPPPPVRKFTWEELAKHNTPEDAFIAIRGNVYDITKFIKKHPGGEDILLLTAGKDATQVFETYHELGKPDMTLKKYYIGILINNELPTFPEVSDFHRTVKKRVEEYFEKNQLDPKNRIDIWIRYAFIFGAFIASYYAQFFVEYVVDRTWLQVICAIGMGFSLAQIGLNQLHDGTHFSVTHNPLVWNILGATHDFFNGASNLVWQYQHGLGHHIYTNIEGADPDVVTSDPDVRRIKSTQQWYSHYLYQQFFVPLLYGLLAFKVRIQDINIIYIMKSNDKIRVNPPNTWHTTIFWGGKVFFIFYRVIVPLVIVPATKVLILFVVADLVSSYWLTFTFQANHVVDEVEWPLADDKGFINKDWAEMQVVTTQDYAHDSAFWTSIVGSLNYQTVHHLFPQVSQHHYRDITPIVKATCKEFGIRFYYKDTFWDAFSSHLNHLRLLGMQPIEKKLD</sequence>
<feature type="transmembrane region" description="Helical" evidence="4">
    <location>
        <begin position="310"/>
        <end position="333"/>
    </location>
</feature>
<dbReference type="Pfam" id="PF00173">
    <property type="entry name" value="Cyt-b5"/>
    <property type="match status" value="1"/>
</dbReference>
<reference evidence="6" key="1">
    <citation type="submission" date="2021-06" db="EMBL/GenBank/DDBJ databases">
        <authorList>
            <person name="Kallberg Y."/>
            <person name="Tangrot J."/>
            <person name="Rosling A."/>
        </authorList>
    </citation>
    <scope>NUCLEOTIDE SEQUENCE</scope>
    <source>
        <strain evidence="6">MT106</strain>
    </source>
</reference>
<evidence type="ECO:0000256" key="1">
    <source>
        <dbReference type="ARBA" id="ARBA00022617"/>
    </source>
</evidence>
<evidence type="ECO:0000256" key="2">
    <source>
        <dbReference type="ARBA" id="ARBA00022723"/>
    </source>
</evidence>
<dbReference type="PRINTS" id="PR00363">
    <property type="entry name" value="CYTOCHROMEB5"/>
</dbReference>